<sequence>MARFLVLILVSLLVACNSTSEPAAAPTEVAAPVTEPSAPTDSLIRPAQTTTPLGTIDGVIANGNVGRMARLLGRAPCSRCNSLLVSPADVVAAAQANPNTGRPNQASAANDDQTVAPPLVEPLVVPVNADGSYSVTLPAGTDYSISFISEDASTGL</sequence>
<reference evidence="3 4" key="1">
    <citation type="journal article" date="2017" name="Environ. Microbiol.">
        <title>Genomic and physiological analyses of 'Reinekea forsetii' reveal a versatile opportunistic lifestyle during spring algae blooms.</title>
        <authorList>
            <person name="Avci B."/>
            <person name="Hahnke R.L."/>
            <person name="Chafee M."/>
            <person name="Fischer T."/>
            <person name="Gruber-Vodicka H."/>
            <person name="Tegetmeyer H.E."/>
            <person name="Harder J."/>
            <person name="Fuchs B.M."/>
            <person name="Amann R.I."/>
            <person name="Teeling H."/>
        </authorList>
    </citation>
    <scope>NUCLEOTIDE SEQUENCE [LARGE SCALE GENOMIC DNA]</scope>
    <source>
        <strain evidence="3 4">Hel1_31_D35</strain>
    </source>
</reference>
<evidence type="ECO:0000313" key="4">
    <source>
        <dbReference type="Proteomes" id="UP000229757"/>
    </source>
</evidence>
<dbReference type="EMBL" id="CP011797">
    <property type="protein sequence ID" value="ATX77437.1"/>
    <property type="molecule type" value="Genomic_DNA"/>
</dbReference>
<feature type="region of interest" description="Disordered" evidence="1">
    <location>
        <begin position="24"/>
        <end position="43"/>
    </location>
</feature>
<evidence type="ECO:0000256" key="1">
    <source>
        <dbReference type="SAM" id="MobiDB-lite"/>
    </source>
</evidence>
<accession>A0A2K8KRT2</accession>
<feature type="chain" id="PRO_5014830203" description="Lipoprotein" evidence="2">
    <location>
        <begin position="24"/>
        <end position="156"/>
    </location>
</feature>
<dbReference type="RefSeq" id="WP_100257694.1">
    <property type="nucleotide sequence ID" value="NZ_CP011797.1"/>
</dbReference>
<dbReference type="KEGG" id="rfo:REIFOR_02306"/>
<feature type="compositionally biased region" description="Low complexity" evidence="1">
    <location>
        <begin position="24"/>
        <end position="36"/>
    </location>
</feature>
<keyword evidence="2" id="KW-0732">Signal</keyword>
<dbReference type="PROSITE" id="PS51257">
    <property type="entry name" value="PROKAR_LIPOPROTEIN"/>
    <property type="match status" value="1"/>
</dbReference>
<gene>
    <name evidence="3" type="ORF">REIFOR_02306</name>
</gene>
<evidence type="ECO:0000256" key="2">
    <source>
        <dbReference type="SAM" id="SignalP"/>
    </source>
</evidence>
<keyword evidence="4" id="KW-1185">Reference proteome</keyword>
<dbReference type="Proteomes" id="UP000229757">
    <property type="component" value="Chromosome"/>
</dbReference>
<proteinExistence type="predicted"/>
<protein>
    <recommendedName>
        <fullName evidence="5">Lipoprotein</fullName>
    </recommendedName>
</protein>
<name>A0A2K8KRT2_9GAMM</name>
<evidence type="ECO:0000313" key="3">
    <source>
        <dbReference type="EMBL" id="ATX77437.1"/>
    </source>
</evidence>
<organism evidence="3 4">
    <name type="scientific">Reinekea forsetii</name>
    <dbReference type="NCBI Taxonomy" id="1336806"/>
    <lineage>
        <taxon>Bacteria</taxon>
        <taxon>Pseudomonadati</taxon>
        <taxon>Pseudomonadota</taxon>
        <taxon>Gammaproteobacteria</taxon>
        <taxon>Oceanospirillales</taxon>
        <taxon>Saccharospirillaceae</taxon>
        <taxon>Reinekea</taxon>
    </lineage>
</organism>
<evidence type="ECO:0008006" key="5">
    <source>
        <dbReference type="Google" id="ProtNLM"/>
    </source>
</evidence>
<feature type="signal peptide" evidence="2">
    <location>
        <begin position="1"/>
        <end position="23"/>
    </location>
</feature>
<dbReference type="AlphaFoldDB" id="A0A2K8KRT2"/>